<evidence type="ECO:0000256" key="5">
    <source>
        <dbReference type="ARBA" id="ARBA00022989"/>
    </source>
</evidence>
<keyword evidence="3 10" id="KW-1003">Cell membrane</keyword>
<evidence type="ECO:0000256" key="9">
    <source>
        <dbReference type="ARBA" id="ARBA00023201"/>
    </source>
</evidence>
<keyword evidence="9 10" id="KW-0739">Sodium transport</keyword>
<dbReference type="EMBL" id="CP007547">
    <property type="protein sequence ID" value="AIL47747.1"/>
    <property type="molecule type" value="Genomic_DNA"/>
</dbReference>
<dbReference type="AlphaFoldDB" id="A0A077EJT8"/>
<evidence type="ECO:0000259" key="12">
    <source>
        <dbReference type="Pfam" id="PF00999"/>
    </source>
</evidence>
<keyword evidence="2 10" id="KW-0813">Transport</keyword>
<evidence type="ECO:0000256" key="4">
    <source>
        <dbReference type="ARBA" id="ARBA00022692"/>
    </source>
</evidence>
<feature type="transmembrane region" description="Helical" evidence="10">
    <location>
        <begin position="6"/>
        <end position="23"/>
    </location>
</feature>
<feature type="transmembrane region" description="Helical" evidence="10">
    <location>
        <begin position="184"/>
        <end position="205"/>
    </location>
</feature>
<comment type="function">
    <text evidence="10">Na(+)/H(+) antiporter that extrudes sodium in exchange for external protons.</text>
</comment>
<gene>
    <name evidence="13" type="ORF">BD94_3972</name>
</gene>
<dbReference type="Pfam" id="PF00999">
    <property type="entry name" value="Na_H_Exchanger"/>
    <property type="match status" value="1"/>
</dbReference>
<protein>
    <submittedName>
        <fullName evidence="13">Na+/H+ antiporter</fullName>
    </submittedName>
</protein>
<reference evidence="13" key="1">
    <citation type="journal article" date="2013" name="Lancet">
        <title>First case of E anophelis outbreak in an intensive-care unit.</title>
        <authorList>
            <person name="Teo J."/>
            <person name="Tan S.Y."/>
            <person name="Tay M."/>
            <person name="Ding Y."/>
            <person name="Kjelleberg S."/>
            <person name="Givskov M."/>
            <person name="Lin R.T."/>
            <person name="Yang L."/>
        </authorList>
    </citation>
    <scope>NUCLEOTIDE SEQUENCE [LARGE SCALE GENOMIC DNA]</scope>
    <source>
        <strain evidence="13">NUHP1</strain>
    </source>
</reference>
<evidence type="ECO:0000256" key="2">
    <source>
        <dbReference type="ARBA" id="ARBA00022448"/>
    </source>
</evidence>
<evidence type="ECO:0000256" key="7">
    <source>
        <dbReference type="ARBA" id="ARBA00023065"/>
    </source>
</evidence>
<comment type="subcellular location">
    <subcellularLocation>
        <location evidence="1 10">Cell membrane</location>
        <topology evidence="1 10">Multi-pass membrane protein</topology>
    </subcellularLocation>
</comment>
<dbReference type="GO" id="GO:0098719">
    <property type="term" value="P:sodium ion import across plasma membrane"/>
    <property type="evidence" value="ECO:0007669"/>
    <property type="project" value="TreeGrafter"/>
</dbReference>
<evidence type="ECO:0000313" key="14">
    <source>
        <dbReference type="Proteomes" id="UP000028933"/>
    </source>
</evidence>
<dbReference type="InterPro" id="IPR004705">
    <property type="entry name" value="Cation/H_exchanger_CPA1_bac"/>
</dbReference>
<feature type="transmembrane region" description="Helical" evidence="10">
    <location>
        <begin position="30"/>
        <end position="50"/>
    </location>
</feature>
<feature type="transmembrane region" description="Helical" evidence="10">
    <location>
        <begin position="268"/>
        <end position="292"/>
    </location>
</feature>
<proteinExistence type="inferred from homology"/>
<feature type="transmembrane region" description="Helical" evidence="10">
    <location>
        <begin position="304"/>
        <end position="328"/>
    </location>
</feature>
<comment type="caution">
    <text evidence="10">Lacks conserved residue(s) required for the propagation of feature annotation.</text>
</comment>
<dbReference type="HOGENOM" id="CLU_005912_8_2_10"/>
<dbReference type="GO" id="GO:0005886">
    <property type="term" value="C:plasma membrane"/>
    <property type="evidence" value="ECO:0007669"/>
    <property type="project" value="UniProtKB-SubCell"/>
</dbReference>
<evidence type="ECO:0000256" key="10">
    <source>
        <dbReference type="RuleBase" id="RU366002"/>
    </source>
</evidence>
<evidence type="ECO:0000256" key="8">
    <source>
        <dbReference type="ARBA" id="ARBA00023136"/>
    </source>
</evidence>
<feature type="transmembrane region" description="Helical" evidence="10">
    <location>
        <begin position="349"/>
        <end position="372"/>
    </location>
</feature>
<feature type="domain" description="Cation/H+ exchanger transmembrane" evidence="12">
    <location>
        <begin position="18"/>
        <end position="408"/>
    </location>
</feature>
<dbReference type="Gene3D" id="6.10.140.1330">
    <property type="match status" value="1"/>
</dbReference>
<dbReference type="GO" id="GO:0015385">
    <property type="term" value="F:sodium:proton antiporter activity"/>
    <property type="evidence" value="ECO:0007669"/>
    <property type="project" value="InterPro"/>
</dbReference>
<name>A0A077EJT8_9FLAO</name>
<dbReference type="InterPro" id="IPR018422">
    <property type="entry name" value="Cation/H_exchanger_CPA1"/>
</dbReference>
<feature type="transmembrane region" description="Helical" evidence="10">
    <location>
        <begin position="384"/>
        <end position="407"/>
    </location>
</feature>
<accession>A0A077EJT8</accession>
<keyword evidence="7 10" id="KW-0406">Ion transport</keyword>
<organism evidence="13 14">
    <name type="scientific">Elizabethkingia anophelis NUHP1</name>
    <dbReference type="NCBI Taxonomy" id="1338011"/>
    <lineage>
        <taxon>Bacteria</taxon>
        <taxon>Pseudomonadati</taxon>
        <taxon>Bacteroidota</taxon>
        <taxon>Flavobacteriia</taxon>
        <taxon>Flavobacteriales</taxon>
        <taxon>Weeksellaceae</taxon>
        <taxon>Elizabethkingia</taxon>
    </lineage>
</organism>
<keyword evidence="6 10" id="KW-0915">Sodium</keyword>
<comment type="similarity">
    <text evidence="10">Belongs to the monovalent cation:proton antiporter 1 (CPA1) transporter (TC 2.A.36) family.</text>
</comment>
<feature type="coiled-coil region" evidence="11">
    <location>
        <begin position="451"/>
        <end position="478"/>
    </location>
</feature>
<dbReference type="KEGG" id="eao:BD94_3972"/>
<dbReference type="RefSeq" id="WP_009086680.1">
    <property type="nucleotide sequence ID" value="NZ_CP007547.1"/>
</dbReference>
<dbReference type="PANTHER" id="PTHR10110">
    <property type="entry name" value="SODIUM/HYDROGEN EXCHANGER"/>
    <property type="match status" value="1"/>
</dbReference>
<evidence type="ECO:0000256" key="11">
    <source>
        <dbReference type="SAM" id="Coils"/>
    </source>
</evidence>
<keyword evidence="8 10" id="KW-0472">Membrane</keyword>
<dbReference type="Proteomes" id="UP000028933">
    <property type="component" value="Chromosome"/>
</dbReference>
<evidence type="ECO:0000313" key="13">
    <source>
        <dbReference type="EMBL" id="AIL47747.1"/>
    </source>
</evidence>
<keyword evidence="10" id="KW-0050">Antiport</keyword>
<dbReference type="GeneID" id="56684994"/>
<evidence type="ECO:0000256" key="3">
    <source>
        <dbReference type="ARBA" id="ARBA00022475"/>
    </source>
</evidence>
<dbReference type="eggNOG" id="COG0025">
    <property type="taxonomic scope" value="Bacteria"/>
</dbReference>
<evidence type="ECO:0000256" key="6">
    <source>
        <dbReference type="ARBA" id="ARBA00023053"/>
    </source>
</evidence>
<keyword evidence="11" id="KW-0175">Coiled coil</keyword>
<feature type="transmembrane region" description="Helical" evidence="10">
    <location>
        <begin position="56"/>
        <end position="73"/>
    </location>
</feature>
<dbReference type="InterPro" id="IPR006153">
    <property type="entry name" value="Cation/H_exchanger_TM"/>
</dbReference>
<feature type="transmembrane region" description="Helical" evidence="10">
    <location>
        <begin position="225"/>
        <end position="248"/>
    </location>
</feature>
<dbReference type="NCBIfam" id="TIGR00831">
    <property type="entry name" value="a_cpa1"/>
    <property type="match status" value="1"/>
</dbReference>
<keyword evidence="4 10" id="KW-0812">Transmembrane</keyword>
<dbReference type="STRING" id="1338011.BD94_3972"/>
<dbReference type="GO" id="GO:0051453">
    <property type="term" value="P:regulation of intracellular pH"/>
    <property type="evidence" value="ECO:0007669"/>
    <property type="project" value="TreeGrafter"/>
</dbReference>
<dbReference type="PANTHER" id="PTHR10110:SF86">
    <property type="entry name" value="SODIUM_HYDROGEN EXCHANGER 7"/>
    <property type="match status" value="1"/>
</dbReference>
<feature type="transmembrane region" description="Helical" evidence="10">
    <location>
        <begin position="85"/>
        <end position="105"/>
    </location>
</feature>
<keyword evidence="5 10" id="KW-1133">Transmembrane helix</keyword>
<evidence type="ECO:0000256" key="1">
    <source>
        <dbReference type="ARBA" id="ARBA00004651"/>
    </source>
</evidence>
<reference evidence="13" key="2">
    <citation type="journal article" date="2015" name="Genome Biol. Evol.">
        <title>Complete Genome Sequence and Transcriptomic Analysis of the Novel Pathogen Elizabethkingia anophelis in Response to Oxidative Stress.</title>
        <authorList>
            <person name="Li Y."/>
            <person name="Liu Y."/>
            <person name="Chew S.C."/>
            <person name="Tay M."/>
            <person name="Salido M.M."/>
            <person name="Teo J."/>
            <person name="Lauro F.M."/>
            <person name="Givskov M."/>
            <person name="Yang L."/>
        </authorList>
    </citation>
    <scope>NUCLEOTIDE SEQUENCE</scope>
    <source>
        <strain evidence="13">NUHP1</strain>
    </source>
</reference>
<sequence length="535" mass="60041">MIENYLLWGIGIAFGVMLLVMLGQRIRIAYPIFLTVAGLLISFIPGIPTFQVDPSIVFLIFLPPILFEAAWNTSWKDFLRFRRPILGLAFGLVFLTSIVVAYLSSNMIPGITVAMGFLLGGINSPPDAVAATSILKHLKIPKRTLSILEGESLINDASSLIVMKFALAAILTGQFVMQEAIGNFFVMAIMGALVGLVIAFLLMLIFRILPTTSDIDTIFTLITPYIMYIVAEHFHYSGVLAVVTGGLVMSYNSNRFQTHTTRIQAVNVWSTIIFLMNAFIFILIGLQMPAIIDEMSPEAIKSGLGYAVIIGGAIVLTRFVWTFTWTYLPPLLFKSIRKKDKHLDWREPFILSLAAMRGVVSLAGALAIPLALPSGEAFPHRDMIIFVTFIIILLTLVGQGLLLPIILKYIDIKEVGATMSEEEQETRILWKLKRIALHTLDKNYSEEVKKYSLVNNRKMQLQADLELLENRLKCINNSFHGDAVKSVTEIRREIIKEQRKLLSELRRMDEFDDSVLRKQELSLDLDEAKITGFQH</sequence>
<dbReference type="GO" id="GO:0015386">
    <property type="term" value="F:potassium:proton antiporter activity"/>
    <property type="evidence" value="ECO:0007669"/>
    <property type="project" value="TreeGrafter"/>
</dbReference>